<proteinExistence type="predicted"/>
<dbReference type="RefSeq" id="WP_002996311.1">
    <property type="nucleotide sequence ID" value="NZ_AOHC02000014.1"/>
</dbReference>
<gene>
    <name evidence="2" type="ORF">LEP1GSC060_0943</name>
</gene>
<evidence type="ECO:0008006" key="4">
    <source>
        <dbReference type="Google" id="ProtNLM"/>
    </source>
</evidence>
<sequence>MILFQKKSVLLLLCISLTFLSAVFCMRQTKSEEKIDFSKLVPHKTIEMDIDKQAQVEFSSVPDKKNQSKSTETKVPPTLVGILSPSLESNTLVVPPNTKFILSLNAYCLKSSGAGPHKEEPYRVIRVDERNEIRKLINSMWGQCNSRSEVQSLAWNITNGVPHNVLPPSQKQMLGLSGLFKVVEDIPLVGFGTKIISAPISLAQNVFVYTLDNFASIESEIMNRKSTYQIPVKPEPSQHGPFLIEVLKTNSFSGVLISVYNYTTEPAKFQAYEFQLMPERKDVQPLAIELSRTLACNYKKTTPIIQR</sequence>
<reference evidence="2" key="1">
    <citation type="submission" date="2013-03" db="EMBL/GenBank/DDBJ databases">
        <authorList>
            <person name="Harkins D.M."/>
            <person name="Durkin A.S."/>
            <person name="Brinkac L.M."/>
            <person name="Haft D.H."/>
            <person name="Selengut J.D."/>
            <person name="Sanka R."/>
            <person name="DePew J."/>
            <person name="Purushe J."/>
            <person name="Hartskeerl R.A."/>
            <person name="Ahmed A."/>
            <person name="van der Linden H."/>
            <person name="Goris M.G.A."/>
            <person name="Vinetz J.M."/>
            <person name="Sutton G.G."/>
            <person name="Nierman W.C."/>
            <person name="Fouts D.E."/>
        </authorList>
    </citation>
    <scope>NUCLEOTIDE SEQUENCE [LARGE SCALE GENOMIC DNA]</scope>
    <source>
        <strain evidence="2">ICFT</strain>
    </source>
</reference>
<evidence type="ECO:0000313" key="3">
    <source>
        <dbReference type="Proteomes" id="UP000012313"/>
    </source>
</evidence>
<keyword evidence="3" id="KW-1185">Reference proteome</keyword>
<keyword evidence="1" id="KW-0732">Signal</keyword>
<feature type="chain" id="PRO_5004112863" description="Lipoprotein" evidence="1">
    <location>
        <begin position="22"/>
        <end position="307"/>
    </location>
</feature>
<name>N1WFW4_9LEPT</name>
<dbReference type="STRING" id="1218598.LEP1GSC060_0943"/>
<evidence type="ECO:0000256" key="1">
    <source>
        <dbReference type="SAM" id="SignalP"/>
    </source>
</evidence>
<comment type="caution">
    <text evidence="2">The sequence shown here is derived from an EMBL/GenBank/DDBJ whole genome shotgun (WGS) entry which is preliminary data.</text>
</comment>
<evidence type="ECO:0000313" key="2">
    <source>
        <dbReference type="EMBL" id="EMY79151.1"/>
    </source>
</evidence>
<organism evidence="2 3">
    <name type="scientific">Leptospira weilii serovar Ranarum str. ICFT</name>
    <dbReference type="NCBI Taxonomy" id="1218598"/>
    <lineage>
        <taxon>Bacteria</taxon>
        <taxon>Pseudomonadati</taxon>
        <taxon>Spirochaetota</taxon>
        <taxon>Spirochaetia</taxon>
        <taxon>Leptospirales</taxon>
        <taxon>Leptospiraceae</taxon>
        <taxon>Leptospira</taxon>
    </lineage>
</organism>
<dbReference type="EMBL" id="AOHC02000014">
    <property type="protein sequence ID" value="EMY79151.1"/>
    <property type="molecule type" value="Genomic_DNA"/>
</dbReference>
<accession>N1WFW4</accession>
<protein>
    <recommendedName>
        <fullName evidence="4">Lipoprotein</fullName>
    </recommendedName>
</protein>
<dbReference type="Proteomes" id="UP000012313">
    <property type="component" value="Unassembled WGS sequence"/>
</dbReference>
<dbReference type="AlphaFoldDB" id="N1WFW4"/>
<feature type="signal peptide" evidence="1">
    <location>
        <begin position="1"/>
        <end position="21"/>
    </location>
</feature>